<dbReference type="OrthoDB" id="2233009at2"/>
<dbReference type="InterPro" id="IPR016181">
    <property type="entry name" value="Acyl_CoA_acyltransferase"/>
</dbReference>
<sequence length="166" mass="19633">MLLTEPRTDEKQSTRDDIEFQLFRLQQNVKEIAKDKQVIGIEQSKDEKWVIVSMIDDGHSCHIMIHECHSAYRGHWDFMLQAQYTDDFSIFIGDIKGKENKGFGSICIEYLKDHAKEQNIHCIKGDLAKRDWGHLDRLIHFYKKHHFNVEVDESEKYGEVNWQSHA</sequence>
<evidence type="ECO:0000313" key="2">
    <source>
        <dbReference type="Proteomes" id="UP000018895"/>
    </source>
</evidence>
<reference evidence="1" key="1">
    <citation type="journal article" date="2014" name="Genome Announc.">
        <title>Draft Genome Sequences of Three Alkaliphilic Bacillus Strains, Bacillus wakoensis JCM 9140T, Bacillus akibai JCM 9157T, and Bacillus hemicellulosilyticus JCM 9152T.</title>
        <authorList>
            <person name="Yuki M."/>
            <person name="Oshima K."/>
            <person name="Suda W."/>
            <person name="Oshida Y."/>
            <person name="Kitamura K."/>
            <person name="Iida T."/>
            <person name="Hattori M."/>
            <person name="Ohkuma M."/>
        </authorList>
    </citation>
    <scope>NUCLEOTIDE SEQUENCE [LARGE SCALE GENOMIC DNA]</scope>
    <source>
        <strain evidence="1">JCM 9152</strain>
    </source>
</reference>
<comment type="caution">
    <text evidence="1">The sequence shown here is derived from an EMBL/GenBank/DDBJ whole genome shotgun (WGS) entry which is preliminary data.</text>
</comment>
<evidence type="ECO:0008006" key="3">
    <source>
        <dbReference type="Google" id="ProtNLM"/>
    </source>
</evidence>
<proteinExistence type="predicted"/>
<dbReference type="RefSeq" id="WP_035343450.1">
    <property type="nucleotide sequence ID" value="NZ_BAUU01000012.1"/>
</dbReference>
<dbReference type="AlphaFoldDB" id="W4QFC7"/>
<dbReference type="STRING" id="1236971.JCM9152_2046"/>
<dbReference type="SUPFAM" id="SSF55729">
    <property type="entry name" value="Acyl-CoA N-acyltransferases (Nat)"/>
    <property type="match status" value="1"/>
</dbReference>
<evidence type="ECO:0000313" key="1">
    <source>
        <dbReference type="EMBL" id="GAE30632.1"/>
    </source>
</evidence>
<name>W4QFC7_9BACI</name>
<dbReference type="EMBL" id="BAUU01000012">
    <property type="protein sequence ID" value="GAE30632.1"/>
    <property type="molecule type" value="Genomic_DNA"/>
</dbReference>
<accession>W4QFC7</accession>
<protein>
    <recommendedName>
        <fullName evidence="3">N-acetyltransferase domain-containing protein</fullName>
    </recommendedName>
</protein>
<dbReference type="Proteomes" id="UP000018895">
    <property type="component" value="Unassembled WGS sequence"/>
</dbReference>
<organism evidence="1 2">
    <name type="scientific">Halalkalibacter hemicellulosilyticusJCM 9152</name>
    <dbReference type="NCBI Taxonomy" id="1236971"/>
    <lineage>
        <taxon>Bacteria</taxon>
        <taxon>Bacillati</taxon>
        <taxon>Bacillota</taxon>
        <taxon>Bacilli</taxon>
        <taxon>Bacillales</taxon>
        <taxon>Bacillaceae</taxon>
        <taxon>Halalkalibacter</taxon>
    </lineage>
</organism>
<keyword evidence="2" id="KW-1185">Reference proteome</keyword>
<gene>
    <name evidence="1" type="ORF">JCM9152_2046</name>
</gene>